<dbReference type="Proteomes" id="UP000030437">
    <property type="component" value="Unassembled WGS sequence"/>
</dbReference>
<accession>A0A0A3IX00</accession>
<name>A0A0A3IX00_9BACI</name>
<dbReference type="EMBL" id="JPVP01000047">
    <property type="protein sequence ID" value="KGR87428.1"/>
    <property type="molecule type" value="Genomic_DNA"/>
</dbReference>
<gene>
    <name evidence="1" type="ORF">CD32_03800</name>
</gene>
<sequence length="95" mass="11245">MLEDYPYTVKYIVDFTEMSERTIQKITVELVKVVPFFAIKDENNKWRYSKQSFMALALIDIRIVKNSVEMSKYRALEILYGVPIEFSLAIAQKER</sequence>
<dbReference type="RefSeq" id="WP_036151398.1">
    <property type="nucleotide sequence ID" value="NZ_AVCX01000016.1"/>
</dbReference>
<evidence type="ECO:0000313" key="2">
    <source>
        <dbReference type="Proteomes" id="UP000030437"/>
    </source>
</evidence>
<protein>
    <submittedName>
        <fullName evidence="1">Uncharacterized protein</fullName>
    </submittedName>
</protein>
<evidence type="ECO:0000313" key="1">
    <source>
        <dbReference type="EMBL" id="KGR87428.1"/>
    </source>
</evidence>
<proteinExistence type="predicted"/>
<organism evidence="1 2">
    <name type="scientific">Lysinibacillus odysseyi 34hs-1 = NBRC 100172</name>
    <dbReference type="NCBI Taxonomy" id="1220589"/>
    <lineage>
        <taxon>Bacteria</taxon>
        <taxon>Bacillati</taxon>
        <taxon>Bacillota</taxon>
        <taxon>Bacilli</taxon>
        <taxon>Bacillales</taxon>
        <taxon>Bacillaceae</taxon>
        <taxon>Lysinibacillus</taxon>
    </lineage>
</organism>
<comment type="caution">
    <text evidence="1">The sequence shown here is derived from an EMBL/GenBank/DDBJ whole genome shotgun (WGS) entry which is preliminary data.</text>
</comment>
<dbReference type="AlphaFoldDB" id="A0A0A3IX00"/>
<keyword evidence="2" id="KW-1185">Reference proteome</keyword>
<reference evidence="1 2" key="1">
    <citation type="submission" date="2014-02" db="EMBL/GenBank/DDBJ databases">
        <title>Draft genome sequence of Lysinibacillus odysseyi NBRC 100172.</title>
        <authorList>
            <person name="Zhang F."/>
            <person name="Wang G."/>
            <person name="Zhang L."/>
        </authorList>
    </citation>
    <scope>NUCLEOTIDE SEQUENCE [LARGE SCALE GENOMIC DNA]</scope>
    <source>
        <strain evidence="1 2">NBRC 100172</strain>
    </source>
</reference>